<dbReference type="InterPro" id="IPR018958">
    <property type="entry name" value="Knr4/Smi1-like_dom"/>
</dbReference>
<keyword evidence="3" id="KW-1185">Reference proteome</keyword>
<dbReference type="SMART" id="SM00860">
    <property type="entry name" value="SMI1_KNR4"/>
    <property type="match status" value="1"/>
</dbReference>
<evidence type="ECO:0000313" key="3">
    <source>
        <dbReference type="Proteomes" id="UP000076577"/>
    </source>
</evidence>
<dbReference type="AlphaFoldDB" id="A0A165VUG9"/>
<dbReference type="PATRIC" id="fig|989403.3.peg.3890"/>
<evidence type="ECO:0000259" key="1">
    <source>
        <dbReference type="SMART" id="SM00860"/>
    </source>
</evidence>
<dbReference type="SUPFAM" id="SSF160631">
    <property type="entry name" value="SMI1/KNR4-like"/>
    <property type="match status" value="1"/>
</dbReference>
<gene>
    <name evidence="2" type="ORF">PsAD2_03599</name>
</gene>
<evidence type="ECO:0000313" key="2">
    <source>
        <dbReference type="EMBL" id="KZL15465.1"/>
    </source>
</evidence>
<dbReference type="Gene3D" id="3.40.1580.10">
    <property type="entry name" value="SMI1/KNR4-like"/>
    <property type="match status" value="1"/>
</dbReference>
<accession>A0A165VUG9</accession>
<organism evidence="2 3">
    <name type="scientific">Pseudovibrio axinellae</name>
    <dbReference type="NCBI Taxonomy" id="989403"/>
    <lineage>
        <taxon>Bacteria</taxon>
        <taxon>Pseudomonadati</taxon>
        <taxon>Pseudomonadota</taxon>
        <taxon>Alphaproteobacteria</taxon>
        <taxon>Hyphomicrobiales</taxon>
        <taxon>Stappiaceae</taxon>
        <taxon>Pseudovibrio</taxon>
    </lineage>
</organism>
<sequence length="169" mass="19268">MPLVNPIVQPADDSEVDAFKAWAKYPVPDDYLAFLKKYNGGYLNGGGACYYNSDDHTVAAITTFMHISEEVDKCINKTFERFFFTSTVAFQTKDLRDNYFAPDDYIKIANGAEHEHILMDLKTGHVFSFDDETEEELETTEDFLEECFIMADSFSSFFSRIVDDLPDGV</sequence>
<comment type="caution">
    <text evidence="2">The sequence shown here is derived from an EMBL/GenBank/DDBJ whole genome shotgun (WGS) entry which is preliminary data.</text>
</comment>
<feature type="domain" description="Knr4/Smi1-like" evidence="1">
    <location>
        <begin position="10"/>
        <end position="146"/>
    </location>
</feature>
<dbReference type="InterPro" id="IPR037883">
    <property type="entry name" value="Knr4/Smi1-like_sf"/>
</dbReference>
<dbReference type="STRING" id="989403.SAMN05421798_1472"/>
<dbReference type="Proteomes" id="UP000076577">
    <property type="component" value="Unassembled WGS sequence"/>
</dbReference>
<dbReference type="Pfam" id="PF09346">
    <property type="entry name" value="SMI1_KNR4"/>
    <property type="match status" value="1"/>
</dbReference>
<protein>
    <submittedName>
        <fullName evidence="2">SMI1 / KNR4 family protein</fullName>
    </submittedName>
</protein>
<reference evidence="2 3" key="1">
    <citation type="journal article" date="2016" name="Front. Microbiol.">
        <title>Comparative Genomic Analysis Reveals a Diverse Repertoire of Genes Involved in Prokaryote-Eukaryote Interactions within the Pseudovibrio Genus.</title>
        <authorList>
            <person name="Romano S."/>
            <person name="Fernandez-Guerra A."/>
            <person name="Reen F.J."/>
            <person name="Glockner F.O."/>
            <person name="Crowley S.P."/>
            <person name="O'Sullivan O."/>
            <person name="Cotter P.D."/>
            <person name="Adams C."/>
            <person name="Dobson A.D."/>
            <person name="O'Gara F."/>
        </authorList>
    </citation>
    <scope>NUCLEOTIDE SEQUENCE [LARGE SCALE GENOMIC DNA]</scope>
    <source>
        <strain evidence="2 3">Ad2</strain>
    </source>
</reference>
<proteinExistence type="predicted"/>
<dbReference type="EMBL" id="LMCB01000071">
    <property type="protein sequence ID" value="KZL15465.1"/>
    <property type="molecule type" value="Genomic_DNA"/>
</dbReference>
<name>A0A165VUG9_9HYPH</name>